<name>A0A7D5W1J6_PSEPU</name>
<evidence type="ECO:0000256" key="1">
    <source>
        <dbReference type="ARBA" id="ARBA00009075"/>
    </source>
</evidence>
<evidence type="ECO:0000313" key="5">
    <source>
        <dbReference type="EMBL" id="QLJ16067.1"/>
    </source>
</evidence>
<sequence>MRLIALNASKTVATILASSLVSSAAFSAPVDQTFTTTQIKEDKAQASANGFTHDQKLGGTTRNFWAHVRSDRNTYFQIPNKQGESKPTRLAATWVQGTILEYRSGFTQGTIGFATQAAVYNQIALERGHGQLAGGVNRTLVDSDGDAVGQWSKLGLGNIQARISNTTLTVGRQNIYTPVLEVNAVLSLPSSFEGISLHSEELSNLSFDLGTFDRISPYTQQSLRRFGTEYGNPQASAGHVNIAGMTYTPSQALKAEWFASRVEDIWTQHFLGITHELGDPDNLSLSSSFSYYRTREQGQARLGHIDNDTYSLGLSLQHQNHTLNVGWQQVGGNEPFDYLGETDAIHLANTLVTDFNGPNEKSLAFSYSVNMAPYGIPGLSLMAYTARGWGIDGTHYQGSGYDVRAMDGEKHTESGFIANYVIQSGPLRDTRFFFLYGTNRASENQADGTMTETRLVTTIPFDFL</sequence>
<keyword evidence="3 4" id="KW-0732">Signal</keyword>
<protein>
    <submittedName>
        <fullName evidence="5">Outer membrane porin, OprD family</fullName>
    </submittedName>
</protein>
<reference evidence="5 6" key="1">
    <citation type="journal article" date="2009" name="Mikrobiologiia">
        <title>[Phenanthren biodegradation and interaction of Pseudomonas putida BS3701 and Burkholderia sp.BS3702 in plant rhizosphere].</title>
        <authorList>
            <person name="Ovchinnikova A.A."/>
            <person name="Vetrova A.A."/>
            <person name="Filonov A.E."/>
            <person name="Boronin A.M."/>
        </authorList>
    </citation>
    <scope>NUCLEOTIDE SEQUENCE [LARGE SCALE GENOMIC DNA]</scope>
    <source>
        <strain evidence="5 6">BS3701</strain>
    </source>
</reference>
<dbReference type="GO" id="GO:0015288">
    <property type="term" value="F:porin activity"/>
    <property type="evidence" value="ECO:0007669"/>
    <property type="project" value="TreeGrafter"/>
</dbReference>
<comment type="similarity">
    <text evidence="1">Belongs to the outer membrane porin (Opr) (TC 1.B.25) family.</text>
</comment>
<feature type="chain" id="PRO_5027877145" evidence="4">
    <location>
        <begin position="28"/>
        <end position="464"/>
    </location>
</feature>
<dbReference type="PANTHER" id="PTHR34596:SF2">
    <property type="entry name" value="CHITOPORIN"/>
    <property type="match status" value="1"/>
</dbReference>
<evidence type="ECO:0000256" key="4">
    <source>
        <dbReference type="SAM" id="SignalP"/>
    </source>
</evidence>
<organism evidence="5 6">
    <name type="scientific">Pseudomonas putida</name>
    <name type="common">Arthrobacter siderocapsulatus</name>
    <dbReference type="NCBI Taxonomy" id="303"/>
    <lineage>
        <taxon>Bacteria</taxon>
        <taxon>Pseudomonadati</taxon>
        <taxon>Pseudomonadota</taxon>
        <taxon>Gammaproteobacteria</taxon>
        <taxon>Pseudomonadales</taxon>
        <taxon>Pseudomonadaceae</taxon>
        <taxon>Pseudomonas</taxon>
    </lineage>
</organism>
<gene>
    <name evidence="5" type="ORF">H0H12_09140</name>
</gene>
<accession>A0A7D5W1J6</accession>
<dbReference type="Gene3D" id="2.40.160.10">
    <property type="entry name" value="Porin"/>
    <property type="match status" value="1"/>
</dbReference>
<dbReference type="EMBL" id="CP059052">
    <property type="protein sequence ID" value="QLJ16067.1"/>
    <property type="molecule type" value="Genomic_DNA"/>
</dbReference>
<evidence type="ECO:0000313" key="6">
    <source>
        <dbReference type="Proteomes" id="UP000510934"/>
    </source>
</evidence>
<dbReference type="AlphaFoldDB" id="A0A7D5W1J6"/>
<evidence type="ECO:0000256" key="2">
    <source>
        <dbReference type="ARBA" id="ARBA00022448"/>
    </source>
</evidence>
<dbReference type="PANTHER" id="PTHR34596">
    <property type="entry name" value="CHITOPORIN"/>
    <property type="match status" value="1"/>
</dbReference>
<dbReference type="InterPro" id="IPR023614">
    <property type="entry name" value="Porin_dom_sf"/>
</dbReference>
<dbReference type="Pfam" id="PF03573">
    <property type="entry name" value="OprD"/>
    <property type="match status" value="1"/>
</dbReference>
<dbReference type="InterPro" id="IPR005318">
    <property type="entry name" value="OM_porin_bac"/>
</dbReference>
<evidence type="ECO:0000256" key="3">
    <source>
        <dbReference type="ARBA" id="ARBA00022729"/>
    </source>
</evidence>
<dbReference type="Proteomes" id="UP000510934">
    <property type="component" value="Chromosome"/>
</dbReference>
<feature type="signal peptide" evidence="4">
    <location>
        <begin position="1"/>
        <end position="27"/>
    </location>
</feature>
<proteinExistence type="inferred from homology"/>
<keyword evidence="2" id="KW-0813">Transport</keyword>
<dbReference type="GO" id="GO:0016020">
    <property type="term" value="C:membrane"/>
    <property type="evidence" value="ECO:0007669"/>
    <property type="project" value="InterPro"/>
</dbReference>